<gene>
    <name evidence="2" type="ORF">A2Y99_04855</name>
</gene>
<keyword evidence="1" id="KW-0472">Membrane</keyword>
<dbReference type="EMBL" id="MFIY01000024">
    <property type="protein sequence ID" value="OGG00135.1"/>
    <property type="molecule type" value="Genomic_DNA"/>
</dbReference>
<evidence type="ECO:0000256" key="1">
    <source>
        <dbReference type="SAM" id="Phobius"/>
    </source>
</evidence>
<dbReference type="AlphaFoldDB" id="A0A1F5YJ02"/>
<organism evidence="2 3">
    <name type="scientific">Candidatus Gottesmanbacteria bacterium RBG_13_37_7</name>
    <dbReference type="NCBI Taxonomy" id="1798369"/>
    <lineage>
        <taxon>Bacteria</taxon>
        <taxon>Candidatus Gottesmaniibacteriota</taxon>
    </lineage>
</organism>
<evidence type="ECO:0000313" key="3">
    <source>
        <dbReference type="Proteomes" id="UP000178230"/>
    </source>
</evidence>
<name>A0A1F5YJ02_9BACT</name>
<keyword evidence="1" id="KW-1133">Transmembrane helix</keyword>
<proteinExistence type="predicted"/>
<feature type="transmembrane region" description="Helical" evidence="1">
    <location>
        <begin position="46"/>
        <end position="69"/>
    </location>
</feature>
<comment type="caution">
    <text evidence="2">The sequence shown here is derived from an EMBL/GenBank/DDBJ whole genome shotgun (WGS) entry which is preliminary data.</text>
</comment>
<protein>
    <submittedName>
        <fullName evidence="2">Uncharacterized protein</fullName>
    </submittedName>
</protein>
<reference evidence="2 3" key="1">
    <citation type="journal article" date="2016" name="Nat. Commun.">
        <title>Thousands of microbial genomes shed light on interconnected biogeochemical processes in an aquifer system.</title>
        <authorList>
            <person name="Anantharaman K."/>
            <person name="Brown C.T."/>
            <person name="Hug L.A."/>
            <person name="Sharon I."/>
            <person name="Castelle C.J."/>
            <person name="Probst A.J."/>
            <person name="Thomas B.C."/>
            <person name="Singh A."/>
            <person name="Wilkins M.J."/>
            <person name="Karaoz U."/>
            <person name="Brodie E.L."/>
            <person name="Williams K.H."/>
            <person name="Hubbard S.S."/>
            <person name="Banfield J.F."/>
        </authorList>
    </citation>
    <scope>NUCLEOTIDE SEQUENCE [LARGE SCALE GENOMIC DNA]</scope>
</reference>
<accession>A0A1F5YJ02</accession>
<dbReference type="Proteomes" id="UP000178230">
    <property type="component" value="Unassembled WGS sequence"/>
</dbReference>
<keyword evidence="1" id="KW-0812">Transmembrane</keyword>
<feature type="transmembrane region" description="Helical" evidence="1">
    <location>
        <begin position="12"/>
        <end position="34"/>
    </location>
</feature>
<evidence type="ECO:0000313" key="2">
    <source>
        <dbReference type="EMBL" id="OGG00135.1"/>
    </source>
</evidence>
<sequence length="108" mass="12541">MTKKDMKNFPPELIGFLQAMGVTFYCSFVGVIFWKGNEIFGKNDRYVGPVTFLLLFISSAMVCALIVFYKPYLLFFKGKKKEAIETVVHTAIWLFIAFILFLITMYIR</sequence>
<feature type="transmembrane region" description="Helical" evidence="1">
    <location>
        <begin position="90"/>
        <end position="107"/>
    </location>
</feature>